<evidence type="ECO:0000313" key="11">
    <source>
        <dbReference type="Proteomes" id="UP000076079"/>
    </source>
</evidence>
<evidence type="ECO:0000313" key="10">
    <source>
        <dbReference type="EMBL" id="AMY10444.1"/>
    </source>
</evidence>
<dbReference type="EMBL" id="CP015136">
    <property type="protein sequence ID" value="AMY10444.1"/>
    <property type="molecule type" value="Genomic_DNA"/>
</dbReference>
<evidence type="ECO:0000256" key="5">
    <source>
        <dbReference type="ARBA" id="ARBA00022741"/>
    </source>
</evidence>
<dbReference type="Pfam" id="PF02518">
    <property type="entry name" value="HATPase_c"/>
    <property type="match status" value="1"/>
</dbReference>
<reference evidence="11" key="2">
    <citation type="submission" date="2016-04" db="EMBL/GenBank/DDBJ databases">
        <title>First Complete Genome Sequence of a Subdivision 6 Acidobacterium.</title>
        <authorList>
            <person name="Huang S."/>
            <person name="Vieira S."/>
            <person name="Bunk B."/>
            <person name="Riedel T."/>
            <person name="Sproeer C."/>
            <person name="Overmann J."/>
        </authorList>
    </citation>
    <scope>NUCLEOTIDE SEQUENCE [LARGE SCALE GENOMIC DNA]</scope>
    <source>
        <strain evidence="11">DSM 100886 HEG_-6_39</strain>
    </source>
</reference>
<dbReference type="InterPro" id="IPR003594">
    <property type="entry name" value="HATPase_dom"/>
</dbReference>
<reference evidence="10 11" key="1">
    <citation type="journal article" date="2016" name="Genome Announc.">
        <title>First Complete Genome Sequence of a Subdivision 6 Acidobacterium Strain.</title>
        <authorList>
            <person name="Huang S."/>
            <person name="Vieira S."/>
            <person name="Bunk B."/>
            <person name="Riedel T."/>
            <person name="Sproer C."/>
            <person name="Overmann J."/>
        </authorList>
    </citation>
    <scope>NUCLEOTIDE SEQUENCE [LARGE SCALE GENOMIC DNA]</scope>
    <source>
        <strain evidence="11">DSM 100886 HEG_-6_39</strain>
    </source>
</reference>
<dbReference type="InterPro" id="IPR036097">
    <property type="entry name" value="HisK_dim/P_sf"/>
</dbReference>
<keyword evidence="11" id="KW-1185">Reference proteome</keyword>
<dbReference type="InterPro" id="IPR003661">
    <property type="entry name" value="HisK_dim/P_dom"/>
</dbReference>
<dbReference type="RefSeq" id="WP_162271440.1">
    <property type="nucleotide sequence ID" value="NZ_CP015136.1"/>
</dbReference>
<dbReference type="STRING" id="1855912.LuPra_03674"/>
<dbReference type="GO" id="GO:0005524">
    <property type="term" value="F:ATP binding"/>
    <property type="evidence" value="ECO:0007669"/>
    <property type="project" value="UniProtKB-KW"/>
</dbReference>
<dbReference type="PROSITE" id="PS50109">
    <property type="entry name" value="HIS_KIN"/>
    <property type="match status" value="1"/>
</dbReference>
<dbReference type="AlphaFoldDB" id="A0A143PRK1"/>
<evidence type="ECO:0000256" key="8">
    <source>
        <dbReference type="ARBA" id="ARBA00023012"/>
    </source>
</evidence>
<evidence type="ECO:0000259" key="9">
    <source>
        <dbReference type="PROSITE" id="PS50109"/>
    </source>
</evidence>
<dbReference type="Gene3D" id="1.10.287.130">
    <property type="match status" value="1"/>
</dbReference>
<evidence type="ECO:0000256" key="2">
    <source>
        <dbReference type="ARBA" id="ARBA00012438"/>
    </source>
</evidence>
<keyword evidence="5" id="KW-0547">Nucleotide-binding</keyword>
<dbReference type="CDD" id="cd00082">
    <property type="entry name" value="HisKA"/>
    <property type="match status" value="1"/>
</dbReference>
<evidence type="ECO:0000256" key="1">
    <source>
        <dbReference type="ARBA" id="ARBA00000085"/>
    </source>
</evidence>
<dbReference type="PRINTS" id="PR00344">
    <property type="entry name" value="BCTRLSENSOR"/>
</dbReference>
<dbReference type="InterPro" id="IPR004358">
    <property type="entry name" value="Sig_transdc_His_kin-like_C"/>
</dbReference>
<evidence type="ECO:0000256" key="7">
    <source>
        <dbReference type="ARBA" id="ARBA00022840"/>
    </source>
</evidence>
<dbReference type="Pfam" id="PF00512">
    <property type="entry name" value="HisKA"/>
    <property type="match status" value="1"/>
</dbReference>
<dbReference type="EC" id="2.7.13.3" evidence="2"/>
<evidence type="ECO:0000256" key="6">
    <source>
        <dbReference type="ARBA" id="ARBA00022777"/>
    </source>
</evidence>
<keyword evidence="3" id="KW-0597">Phosphoprotein</keyword>
<comment type="catalytic activity">
    <reaction evidence="1">
        <text>ATP + protein L-histidine = ADP + protein N-phospho-L-histidine.</text>
        <dbReference type="EC" id="2.7.13.3"/>
    </reaction>
</comment>
<dbReference type="SUPFAM" id="SSF55874">
    <property type="entry name" value="ATPase domain of HSP90 chaperone/DNA topoisomerase II/histidine kinase"/>
    <property type="match status" value="1"/>
</dbReference>
<dbReference type="PANTHER" id="PTHR43065:SF46">
    <property type="entry name" value="C4-DICARBOXYLATE TRANSPORT SENSOR PROTEIN DCTB"/>
    <property type="match status" value="1"/>
</dbReference>
<dbReference type="SMART" id="SM00388">
    <property type="entry name" value="HisKA"/>
    <property type="match status" value="1"/>
</dbReference>
<dbReference type="GO" id="GO:0000155">
    <property type="term" value="F:phosphorelay sensor kinase activity"/>
    <property type="evidence" value="ECO:0007669"/>
    <property type="project" value="InterPro"/>
</dbReference>
<protein>
    <recommendedName>
        <fullName evidence="2">histidine kinase</fullName>
        <ecNumber evidence="2">2.7.13.3</ecNumber>
    </recommendedName>
</protein>
<dbReference type="Gene3D" id="3.30.565.10">
    <property type="entry name" value="Histidine kinase-like ATPase, C-terminal domain"/>
    <property type="match status" value="1"/>
</dbReference>
<keyword evidence="8" id="KW-0902">Two-component regulatory system</keyword>
<sequence>MSPSEPLSLTPEGLGRPARDLGAGDFVFANRLITLELVLPNITHEINNALQVIGGLGEIIATKPGISDDVAQKLQRIHGQAVRCSGLLRELMNYARRDEASPTTDVPRSIDRALNLRRYHLARARVTVHVDPNTDGPAAARLDSQYFEQILVNLVLNAEQSIAGRPEPVVWIAYGRQGDTLVLTVRDNGPGIDPLREEEYFQPYMTTRAGAIGLGLTAARALVQTVGGSLRFTEPSVVEMRVPAR</sequence>
<dbReference type="PANTHER" id="PTHR43065">
    <property type="entry name" value="SENSOR HISTIDINE KINASE"/>
    <property type="match status" value="1"/>
</dbReference>
<dbReference type="InterPro" id="IPR005467">
    <property type="entry name" value="His_kinase_dom"/>
</dbReference>
<keyword evidence="4 10" id="KW-0808">Transferase</keyword>
<dbReference type="SUPFAM" id="SSF47384">
    <property type="entry name" value="Homodimeric domain of signal transducing histidine kinase"/>
    <property type="match status" value="1"/>
</dbReference>
<evidence type="ECO:0000256" key="4">
    <source>
        <dbReference type="ARBA" id="ARBA00022679"/>
    </source>
</evidence>
<dbReference type="Proteomes" id="UP000076079">
    <property type="component" value="Chromosome"/>
</dbReference>
<dbReference type="SMART" id="SM00387">
    <property type="entry name" value="HATPase_c"/>
    <property type="match status" value="1"/>
</dbReference>
<accession>A0A143PRK1</accession>
<dbReference type="KEGG" id="abac:LuPra_03674"/>
<proteinExistence type="predicted"/>
<keyword evidence="6" id="KW-0418">Kinase</keyword>
<dbReference type="InterPro" id="IPR036890">
    <property type="entry name" value="HATPase_C_sf"/>
</dbReference>
<feature type="domain" description="Histidine kinase" evidence="9">
    <location>
        <begin position="41"/>
        <end position="232"/>
    </location>
</feature>
<gene>
    <name evidence="10" type="primary">dctB</name>
    <name evidence="10" type="ORF">LuPra_03674</name>
</gene>
<organism evidence="10 11">
    <name type="scientific">Luteitalea pratensis</name>
    <dbReference type="NCBI Taxonomy" id="1855912"/>
    <lineage>
        <taxon>Bacteria</taxon>
        <taxon>Pseudomonadati</taxon>
        <taxon>Acidobacteriota</taxon>
        <taxon>Vicinamibacteria</taxon>
        <taxon>Vicinamibacterales</taxon>
        <taxon>Vicinamibacteraceae</taxon>
        <taxon>Luteitalea</taxon>
    </lineage>
</organism>
<evidence type="ECO:0000256" key="3">
    <source>
        <dbReference type="ARBA" id="ARBA00022553"/>
    </source>
</evidence>
<keyword evidence="7" id="KW-0067">ATP-binding</keyword>
<name>A0A143PRK1_LUTPR</name>